<dbReference type="PANTHER" id="PTHR33744:SF1">
    <property type="entry name" value="DNA-BINDING TRANSCRIPTIONAL ACTIVATOR ADER"/>
    <property type="match status" value="1"/>
</dbReference>
<protein>
    <submittedName>
        <fullName evidence="4">Sugar diacid utilization regulator</fullName>
    </submittedName>
</protein>
<evidence type="ECO:0000259" key="2">
    <source>
        <dbReference type="Pfam" id="PF13556"/>
    </source>
</evidence>
<dbReference type="EMBL" id="CAJVAX010000012">
    <property type="protein sequence ID" value="CAG7630772.1"/>
    <property type="molecule type" value="Genomic_DNA"/>
</dbReference>
<feature type="region of interest" description="Disordered" evidence="1">
    <location>
        <begin position="401"/>
        <end position="433"/>
    </location>
</feature>
<dbReference type="InterPro" id="IPR025736">
    <property type="entry name" value="PucR_C-HTH_dom"/>
</dbReference>
<dbReference type="Proteomes" id="UP001153328">
    <property type="component" value="Unassembled WGS sequence"/>
</dbReference>
<evidence type="ECO:0000259" key="3">
    <source>
        <dbReference type="Pfam" id="PF25906"/>
    </source>
</evidence>
<evidence type="ECO:0000256" key="1">
    <source>
        <dbReference type="SAM" id="MobiDB-lite"/>
    </source>
</evidence>
<keyword evidence="5" id="KW-1185">Reference proteome</keyword>
<evidence type="ECO:0000313" key="5">
    <source>
        <dbReference type="Proteomes" id="UP001153328"/>
    </source>
</evidence>
<gene>
    <name evidence="4" type="ORF">SBRY_20703</name>
</gene>
<feature type="domain" description="PucR C-terminal helix-turn-helix" evidence="2">
    <location>
        <begin position="334"/>
        <end position="392"/>
    </location>
</feature>
<evidence type="ECO:0000313" key="4">
    <source>
        <dbReference type="EMBL" id="CAG7630772.1"/>
    </source>
</evidence>
<name>A0A9W4GYF0_9ACTN</name>
<dbReference type="Pfam" id="PF13556">
    <property type="entry name" value="HTH_30"/>
    <property type="match status" value="1"/>
</dbReference>
<dbReference type="InterPro" id="IPR051448">
    <property type="entry name" value="CdaR-like_regulators"/>
</dbReference>
<dbReference type="Gene3D" id="1.10.10.2840">
    <property type="entry name" value="PucR C-terminal helix-turn-helix domain"/>
    <property type="match status" value="1"/>
</dbReference>
<comment type="caution">
    <text evidence="4">The sequence shown here is derived from an EMBL/GenBank/DDBJ whole genome shotgun (WGS) entry which is preliminary data.</text>
</comment>
<dbReference type="AlphaFoldDB" id="A0A9W4GYF0"/>
<dbReference type="RefSeq" id="WP_205042734.1">
    <property type="nucleotide sequence ID" value="NZ_CAJVAX010000012.1"/>
</dbReference>
<proteinExistence type="predicted"/>
<dbReference type="InterPro" id="IPR042070">
    <property type="entry name" value="PucR_C-HTH_sf"/>
</dbReference>
<organism evidence="4 5">
    <name type="scientific">Actinacidiphila bryophytorum</name>
    <dbReference type="NCBI Taxonomy" id="1436133"/>
    <lineage>
        <taxon>Bacteria</taxon>
        <taxon>Bacillati</taxon>
        <taxon>Actinomycetota</taxon>
        <taxon>Actinomycetes</taxon>
        <taxon>Kitasatosporales</taxon>
        <taxon>Streptomycetaceae</taxon>
        <taxon>Actinacidiphila</taxon>
    </lineage>
</organism>
<dbReference type="InterPro" id="IPR058663">
    <property type="entry name" value="PucR-like_N"/>
</dbReference>
<dbReference type="PANTHER" id="PTHR33744">
    <property type="entry name" value="CARBOHYDRATE DIACID REGULATOR"/>
    <property type="match status" value="1"/>
</dbReference>
<reference evidence="4" key="1">
    <citation type="submission" date="2021-06" db="EMBL/GenBank/DDBJ databases">
        <authorList>
            <person name="Arsene-Ploetze F."/>
        </authorList>
    </citation>
    <scope>NUCLEOTIDE SEQUENCE</scope>
    <source>
        <strain evidence="4">SBRY1</strain>
    </source>
</reference>
<dbReference type="Pfam" id="PF25906">
    <property type="entry name" value="PucR-like_N"/>
    <property type="match status" value="1"/>
</dbReference>
<accession>A0A9W4GYF0</accession>
<feature type="domain" description="PucR-like N-terminal" evidence="3">
    <location>
        <begin position="17"/>
        <end position="178"/>
    </location>
</feature>
<sequence length="433" mass="47590">MTVMRQTPENAEPPGPIPREFAAVMRPELPSLLKEMAAEIVTAIPEYGHLLEGPNARVIKIGIEQSIATFVDRVAAPTATTALRDDLCRRFGRFEAYEGRSLDNLQAAYRIGCQVALRRVRTVGRRYSLSASFMLTFADALFAYMGDLAELSREGYVQALAELGEEPDNRRRRLLRRILGGTAVARSALAELAEHSAWPLPDEVTLVAIAPDTRPPRAALDKDILLDFADPEPHLLVPGPFTEERRRSLTAALAGCRAAVGLTTSISEAADSLRWARHTLALADSGVIDEAEVAMCEDHLLPLWLLGDPALVNQIARKYLGPLVGLTAAQRARLIDTLRIWLTTRGTAAQVADQLGVHPQTVRYRIRILDRAFGDQLADPDHRFATEIALRALHLREHGEAADSPALTRTAADGGAREEHRRPPSHSRSAYEV</sequence>